<comment type="caution">
    <text evidence="2">The sequence shown here is derived from an EMBL/GenBank/DDBJ whole genome shotgun (WGS) entry which is preliminary data.</text>
</comment>
<gene>
    <name evidence="2" type="ORF">CHH72_17995</name>
</gene>
<accession>A0A268NW22</accession>
<keyword evidence="1" id="KW-0812">Transmembrane</keyword>
<protein>
    <submittedName>
        <fullName evidence="2">Uncharacterized protein</fullName>
    </submittedName>
</protein>
<dbReference type="Proteomes" id="UP000216207">
    <property type="component" value="Unassembled WGS sequence"/>
</dbReference>
<evidence type="ECO:0000256" key="1">
    <source>
        <dbReference type="SAM" id="Phobius"/>
    </source>
</evidence>
<reference evidence="2 3" key="1">
    <citation type="submission" date="2017-07" db="EMBL/GenBank/DDBJ databases">
        <title>Isolation and whole genome analysis of endospore-forming bacteria from heroin.</title>
        <authorList>
            <person name="Kalinowski J."/>
            <person name="Ahrens B."/>
            <person name="Al-Dilaimi A."/>
            <person name="Winkler A."/>
            <person name="Wibberg D."/>
            <person name="Schleenbecker U."/>
            <person name="Ruckert C."/>
            <person name="Wolfel R."/>
            <person name="Grass G."/>
        </authorList>
    </citation>
    <scope>NUCLEOTIDE SEQUENCE [LARGE SCALE GENOMIC DNA]</scope>
    <source>
        <strain evidence="2 3">7539</strain>
    </source>
</reference>
<evidence type="ECO:0000313" key="2">
    <source>
        <dbReference type="EMBL" id="PAE87608.1"/>
    </source>
</evidence>
<proteinExistence type="predicted"/>
<dbReference type="EMBL" id="NPCC01000033">
    <property type="protein sequence ID" value="PAE87608.1"/>
    <property type="molecule type" value="Genomic_DNA"/>
</dbReference>
<evidence type="ECO:0000313" key="3">
    <source>
        <dbReference type="Proteomes" id="UP000216207"/>
    </source>
</evidence>
<organism evidence="2 3">
    <name type="scientific">Shouchella clausii</name>
    <name type="common">Alkalihalobacillus clausii</name>
    <dbReference type="NCBI Taxonomy" id="79880"/>
    <lineage>
        <taxon>Bacteria</taxon>
        <taxon>Bacillati</taxon>
        <taxon>Bacillota</taxon>
        <taxon>Bacilli</taxon>
        <taxon>Bacillales</taxon>
        <taxon>Bacillaceae</taxon>
        <taxon>Shouchella</taxon>
    </lineage>
</organism>
<feature type="transmembrane region" description="Helical" evidence="1">
    <location>
        <begin position="12"/>
        <end position="27"/>
    </location>
</feature>
<keyword evidence="1" id="KW-0472">Membrane</keyword>
<feature type="transmembrane region" description="Helical" evidence="1">
    <location>
        <begin position="39"/>
        <end position="61"/>
    </location>
</feature>
<dbReference type="AlphaFoldDB" id="A0A268NW22"/>
<sequence>MIAFLESLSDLSHLILIFCSFVFYRKLKKTKQERKRTPFEIVLMILILFGIFSWAVSFALLQTQ</sequence>
<keyword evidence="1" id="KW-1133">Transmembrane helix</keyword>
<name>A0A268NW22_SHOCL</name>